<dbReference type="eggNOG" id="KOG2311">
    <property type="taxonomic scope" value="Eukaryota"/>
</dbReference>
<dbReference type="InterPro" id="IPR036188">
    <property type="entry name" value="FAD/NAD-bd_sf"/>
</dbReference>
<feature type="domain" description="tRNA uridine 5-carboxymethylaminomethyl modification enzyme C-terminal subdomain" evidence="5">
    <location>
        <begin position="685"/>
        <end position="758"/>
    </location>
</feature>
<feature type="region of interest" description="Disordered" evidence="4">
    <location>
        <begin position="785"/>
        <end position="808"/>
    </location>
</feature>
<name>D7FH01_ECTSI</name>
<dbReference type="Gene3D" id="3.50.50.60">
    <property type="entry name" value="FAD/NAD(P)-binding domain"/>
    <property type="match status" value="3"/>
</dbReference>
<dbReference type="FunCoup" id="D7FH01">
    <property type="interactions" value="304"/>
</dbReference>
<dbReference type="Gene3D" id="1.10.150.570">
    <property type="entry name" value="GidA associated domain, C-terminal subdomain"/>
    <property type="match status" value="1"/>
</dbReference>
<sequence>MPTGVDVVVVGGGHAGCEAASASARAGARTVLVTQKKETIGELSCNPSIGGIGKGHIVREVDALDGVMGRVIDRAGIHFRMLNRRKGPAVRGPRAQADRDLYRTAMQEEMHGTPNLSVFEGSVEDVLLEGEAIKGIVTADGTEIACKGVVITTGTFLRGKCYIGQEWYWAGRHLRDSAHVEPPSVGLAETLERFKFPLGRLKTGTPPRLDGNTINWGILEAQPSEVPPLPFSYMNALTGVSMADKLISCAKTYTNEETHRIVIANGHKLPEPSVDGVGPRYCPSIFKKVERFPDRLQHLSFLEPEGLNTNVVYPNGMSGPFPADIQLQVMRSMKGLEEVEIIRPGYDVEYDYVDPRSCRHTLETKKIKGLYLAGQICGTTGYEEAAAQGIVAGARRGACCGVENQVGATSYSRRAERRSSYGKTFTCHPPRSYFTLSTIFHSQFLVDSLSILPVADAPRLTGANAGLKAVGRPEFTVGRDEGYIGVLVDDLVTKGADEPYRMFTSRAEYRLYMRADNADLRLTAKGYEAGIVGEERMEFMMAREAAVSESLYELKRFSLTVGGWQGYGLDLQFGNKGADGRRKNAAEMVQLPDVPLEMVEAAMRDTHAQDRVDELRSREKALDAAVKAMGVEATLKDIGWDQVAEGRDPLEVLEDVREASARELSKVSTFERTPDFARETVEASCKYMNYMDRQVKEMESWRRNQEFRIPADIQYTHDLLPSMSAEELEKLNTVRPETFAAASQMQGITPHSLVYLYNHVTRKSKDQDAERAKEMVAHHFMEADEIREASSESPASTPATAAASSSTA</sequence>
<dbReference type="InterPro" id="IPR044920">
    <property type="entry name" value="MnmG_C_subdom_sf"/>
</dbReference>
<dbReference type="PANTHER" id="PTHR11806">
    <property type="entry name" value="GLUCOSE INHIBITED DIVISION PROTEIN A"/>
    <property type="match status" value="1"/>
</dbReference>
<dbReference type="AlphaFoldDB" id="D7FH01"/>
<protein>
    <recommendedName>
        <fullName evidence="5">tRNA uridine 5-carboxymethylaminomethyl modification enzyme C-terminal subdomain domain-containing protein</fullName>
    </recommendedName>
</protein>
<evidence type="ECO:0000256" key="1">
    <source>
        <dbReference type="ARBA" id="ARBA00001974"/>
    </source>
</evidence>
<dbReference type="Proteomes" id="UP000002630">
    <property type="component" value="Linkage Group LG27"/>
</dbReference>
<dbReference type="OMA" id="IAMMSCN"/>
<dbReference type="STRING" id="2880.D7FH01"/>
<evidence type="ECO:0000313" key="7">
    <source>
        <dbReference type="Proteomes" id="UP000002630"/>
    </source>
</evidence>
<dbReference type="EMBL" id="FN649752">
    <property type="protein sequence ID" value="CBJ28379.1"/>
    <property type="molecule type" value="Genomic_DNA"/>
</dbReference>
<organism evidence="6 7">
    <name type="scientific">Ectocarpus siliculosus</name>
    <name type="common">Brown alga</name>
    <name type="synonym">Conferva siliculosa</name>
    <dbReference type="NCBI Taxonomy" id="2880"/>
    <lineage>
        <taxon>Eukaryota</taxon>
        <taxon>Sar</taxon>
        <taxon>Stramenopiles</taxon>
        <taxon>Ochrophyta</taxon>
        <taxon>PX clade</taxon>
        <taxon>Phaeophyceae</taxon>
        <taxon>Ectocarpales</taxon>
        <taxon>Ectocarpaceae</taxon>
        <taxon>Ectocarpus</taxon>
    </lineage>
</organism>
<gene>
    <name evidence="6" type="ORF">Esi_0104_0026</name>
</gene>
<dbReference type="OrthoDB" id="3329at2759"/>
<dbReference type="GO" id="GO:0050660">
    <property type="term" value="F:flavin adenine dinucleotide binding"/>
    <property type="evidence" value="ECO:0007669"/>
    <property type="project" value="InterPro"/>
</dbReference>
<dbReference type="EMBL" id="FN647726">
    <property type="protein sequence ID" value="CBJ28379.1"/>
    <property type="molecule type" value="Genomic_DNA"/>
</dbReference>
<feature type="compositionally biased region" description="Low complexity" evidence="4">
    <location>
        <begin position="791"/>
        <end position="808"/>
    </location>
</feature>
<dbReference type="InterPro" id="IPR002218">
    <property type="entry name" value="MnmG-rel"/>
</dbReference>
<evidence type="ECO:0000256" key="3">
    <source>
        <dbReference type="ARBA" id="ARBA00022827"/>
    </source>
</evidence>
<dbReference type="HAMAP" id="MF_00129">
    <property type="entry name" value="MnmG_GidA"/>
    <property type="match status" value="1"/>
</dbReference>
<dbReference type="GO" id="GO:0030488">
    <property type="term" value="P:tRNA methylation"/>
    <property type="evidence" value="ECO:0007669"/>
    <property type="project" value="TreeGrafter"/>
</dbReference>
<dbReference type="InterPro" id="IPR040131">
    <property type="entry name" value="MnmG_N"/>
</dbReference>
<keyword evidence="7" id="KW-1185">Reference proteome</keyword>
<evidence type="ECO:0000313" key="6">
    <source>
        <dbReference type="EMBL" id="CBJ28379.1"/>
    </source>
</evidence>
<accession>D7FH01</accession>
<dbReference type="Pfam" id="PF13932">
    <property type="entry name" value="SAM_GIDA_C"/>
    <property type="match status" value="1"/>
</dbReference>
<dbReference type="SMART" id="SM01228">
    <property type="entry name" value="GIDA_assoc_3"/>
    <property type="match status" value="1"/>
</dbReference>
<evidence type="ECO:0000256" key="4">
    <source>
        <dbReference type="SAM" id="MobiDB-lite"/>
    </source>
</evidence>
<keyword evidence="2" id="KW-0285">Flavoprotein</keyword>
<dbReference type="InterPro" id="IPR004416">
    <property type="entry name" value="MnmG"/>
</dbReference>
<dbReference type="PRINTS" id="PR00411">
    <property type="entry name" value="PNDRDTASEI"/>
</dbReference>
<dbReference type="Pfam" id="PF01134">
    <property type="entry name" value="GIDA"/>
    <property type="match status" value="1"/>
</dbReference>
<proteinExistence type="inferred from homology"/>
<dbReference type="InterPro" id="IPR047001">
    <property type="entry name" value="MnmG_C_subdom"/>
</dbReference>
<dbReference type="PANTHER" id="PTHR11806:SF0">
    <property type="entry name" value="PROTEIN MTO1 HOMOLOG, MITOCHONDRIAL"/>
    <property type="match status" value="1"/>
</dbReference>
<reference evidence="6 7" key="1">
    <citation type="journal article" date="2010" name="Nature">
        <title>The Ectocarpus genome and the independent evolution of multicellularity in brown algae.</title>
        <authorList>
            <person name="Cock J.M."/>
            <person name="Sterck L."/>
            <person name="Rouze P."/>
            <person name="Scornet D."/>
            <person name="Allen A.E."/>
            <person name="Amoutzias G."/>
            <person name="Anthouard V."/>
            <person name="Artiguenave F."/>
            <person name="Aury J.M."/>
            <person name="Badger J.H."/>
            <person name="Beszteri B."/>
            <person name="Billiau K."/>
            <person name="Bonnet E."/>
            <person name="Bothwell J.H."/>
            <person name="Bowler C."/>
            <person name="Boyen C."/>
            <person name="Brownlee C."/>
            <person name="Carrano C.J."/>
            <person name="Charrier B."/>
            <person name="Cho G.Y."/>
            <person name="Coelho S.M."/>
            <person name="Collen J."/>
            <person name="Corre E."/>
            <person name="Da Silva C."/>
            <person name="Delage L."/>
            <person name="Delaroque N."/>
            <person name="Dittami S.M."/>
            <person name="Doulbeau S."/>
            <person name="Elias M."/>
            <person name="Farnham G."/>
            <person name="Gachon C.M."/>
            <person name="Gschloessl B."/>
            <person name="Heesch S."/>
            <person name="Jabbari K."/>
            <person name="Jubin C."/>
            <person name="Kawai H."/>
            <person name="Kimura K."/>
            <person name="Kloareg B."/>
            <person name="Kupper F.C."/>
            <person name="Lang D."/>
            <person name="Le Bail A."/>
            <person name="Leblanc C."/>
            <person name="Lerouge P."/>
            <person name="Lohr M."/>
            <person name="Lopez P.J."/>
            <person name="Martens C."/>
            <person name="Maumus F."/>
            <person name="Michel G."/>
            <person name="Miranda-Saavedra D."/>
            <person name="Morales J."/>
            <person name="Moreau H."/>
            <person name="Motomura T."/>
            <person name="Nagasato C."/>
            <person name="Napoli C.A."/>
            <person name="Nelson D.R."/>
            <person name="Nyvall-Collen P."/>
            <person name="Peters A.F."/>
            <person name="Pommier C."/>
            <person name="Potin P."/>
            <person name="Poulain J."/>
            <person name="Quesneville H."/>
            <person name="Read B."/>
            <person name="Rensing S.A."/>
            <person name="Ritter A."/>
            <person name="Rousvoal S."/>
            <person name="Samanta M."/>
            <person name="Samson G."/>
            <person name="Schroeder D.C."/>
            <person name="Segurens B."/>
            <person name="Strittmatter M."/>
            <person name="Tonon T."/>
            <person name="Tregear J.W."/>
            <person name="Valentin K."/>
            <person name="von Dassow P."/>
            <person name="Yamagishi T."/>
            <person name="Van de Peer Y."/>
            <person name="Wincker P."/>
        </authorList>
    </citation>
    <scope>NUCLEOTIDE SEQUENCE [LARGE SCALE GENOMIC DNA]</scope>
    <source>
        <strain evidence="7">Ec32 / CCAP1310/4</strain>
    </source>
</reference>
<dbReference type="SUPFAM" id="SSF51905">
    <property type="entry name" value="FAD/NAD(P)-binding domain"/>
    <property type="match status" value="1"/>
</dbReference>
<dbReference type="FunFam" id="3.50.50.60:FF:000082">
    <property type="entry name" value="protein MTO1 homolog, mitochondrial isoform X1"/>
    <property type="match status" value="1"/>
</dbReference>
<evidence type="ECO:0000259" key="5">
    <source>
        <dbReference type="SMART" id="SM01228"/>
    </source>
</evidence>
<dbReference type="InterPro" id="IPR026904">
    <property type="entry name" value="MnmG_C"/>
</dbReference>
<comment type="cofactor">
    <cofactor evidence="1">
        <name>FAD</name>
        <dbReference type="ChEBI" id="CHEBI:57692"/>
    </cofactor>
</comment>
<evidence type="ECO:0000256" key="2">
    <source>
        <dbReference type="ARBA" id="ARBA00022630"/>
    </source>
</evidence>
<keyword evidence="3" id="KW-0274">FAD</keyword>
<dbReference type="InParanoid" id="D7FH01"/>
<dbReference type="GO" id="GO:0002098">
    <property type="term" value="P:tRNA wobble uridine modification"/>
    <property type="evidence" value="ECO:0007669"/>
    <property type="project" value="InterPro"/>
</dbReference>